<dbReference type="AlphaFoldDB" id="A0A6P1D0G8"/>
<feature type="transmembrane region" description="Helical" evidence="5">
    <location>
        <begin position="374"/>
        <end position="398"/>
    </location>
</feature>
<evidence type="ECO:0000256" key="4">
    <source>
        <dbReference type="ARBA" id="ARBA00023136"/>
    </source>
</evidence>
<name>A0A6P1D0G8_9NOCA</name>
<feature type="domain" description="Major facilitator superfamily (MFS) profile" evidence="6">
    <location>
        <begin position="19"/>
        <end position="430"/>
    </location>
</feature>
<feature type="transmembrane region" description="Helical" evidence="5">
    <location>
        <begin position="404"/>
        <end position="425"/>
    </location>
</feature>
<dbReference type="InterPro" id="IPR020846">
    <property type="entry name" value="MFS_dom"/>
</dbReference>
<protein>
    <submittedName>
        <fullName evidence="7">MFS transporter</fullName>
    </submittedName>
</protein>
<reference evidence="7 8" key="1">
    <citation type="submission" date="2020-01" db="EMBL/GenBank/DDBJ databases">
        <title>Genetics and antimicrobial susceptibilities of Nocardia species isolated from the soil; a comparison with species isolated from humans.</title>
        <authorList>
            <person name="Carrasco G."/>
            <person name="Monzon S."/>
            <person name="Sansegundo M."/>
            <person name="Garcia E."/>
            <person name="Garrido N."/>
            <person name="Medina M.J."/>
            <person name="Villalon P."/>
            <person name="Ramirez-Arocha A.C."/>
            <person name="Jimenez P."/>
            <person name="Cuesta I."/>
            <person name="Valdezate S."/>
        </authorList>
    </citation>
    <scope>NUCLEOTIDE SEQUENCE [LARGE SCALE GENOMIC DNA]</scope>
    <source>
        <strain evidence="7 8">CNM20110626</strain>
    </source>
</reference>
<gene>
    <name evidence="7" type="ORF">GV791_26210</name>
</gene>
<dbReference type="RefSeq" id="WP_163847403.1">
    <property type="nucleotide sequence ID" value="NZ_JAAGVB010000060.1"/>
</dbReference>
<dbReference type="SUPFAM" id="SSF103473">
    <property type="entry name" value="MFS general substrate transporter"/>
    <property type="match status" value="1"/>
</dbReference>
<feature type="transmembrane region" description="Helical" evidence="5">
    <location>
        <begin position="317"/>
        <end position="337"/>
    </location>
</feature>
<feature type="transmembrane region" description="Helical" evidence="5">
    <location>
        <begin position="253"/>
        <end position="270"/>
    </location>
</feature>
<dbReference type="InterPro" id="IPR011701">
    <property type="entry name" value="MFS"/>
</dbReference>
<feature type="transmembrane region" description="Helical" evidence="5">
    <location>
        <begin position="343"/>
        <end position="362"/>
    </location>
</feature>
<dbReference type="PANTHER" id="PTHR23508:SF10">
    <property type="entry name" value="CARBOXYLIC ACID TRANSPORTER PROTEIN HOMOLOG"/>
    <property type="match status" value="1"/>
</dbReference>
<comment type="subcellular location">
    <subcellularLocation>
        <location evidence="1">Cell membrane</location>
        <topology evidence="1">Multi-pass membrane protein</topology>
    </subcellularLocation>
</comment>
<dbReference type="PROSITE" id="PS50850">
    <property type="entry name" value="MFS"/>
    <property type="match status" value="1"/>
</dbReference>
<evidence type="ECO:0000256" key="2">
    <source>
        <dbReference type="ARBA" id="ARBA00022692"/>
    </source>
</evidence>
<evidence type="ECO:0000256" key="5">
    <source>
        <dbReference type="SAM" id="Phobius"/>
    </source>
</evidence>
<dbReference type="PRINTS" id="PR01035">
    <property type="entry name" value="TCRTETA"/>
</dbReference>
<evidence type="ECO:0000313" key="8">
    <source>
        <dbReference type="Proteomes" id="UP000471166"/>
    </source>
</evidence>
<accession>A0A6P1D0G8</accession>
<keyword evidence="3 5" id="KW-1133">Transmembrane helix</keyword>
<dbReference type="GO" id="GO:0046943">
    <property type="term" value="F:carboxylic acid transmembrane transporter activity"/>
    <property type="evidence" value="ECO:0007669"/>
    <property type="project" value="TreeGrafter"/>
</dbReference>
<feature type="transmembrane region" description="Helical" evidence="5">
    <location>
        <begin position="290"/>
        <end position="310"/>
    </location>
</feature>
<dbReference type="GO" id="GO:0005886">
    <property type="term" value="C:plasma membrane"/>
    <property type="evidence" value="ECO:0007669"/>
    <property type="project" value="UniProtKB-SubCell"/>
</dbReference>
<dbReference type="Proteomes" id="UP000471166">
    <property type="component" value="Unassembled WGS sequence"/>
</dbReference>
<feature type="transmembrane region" description="Helical" evidence="5">
    <location>
        <begin position="20"/>
        <end position="41"/>
    </location>
</feature>
<dbReference type="Gene3D" id="1.20.1250.20">
    <property type="entry name" value="MFS general substrate transporter like domains"/>
    <property type="match status" value="1"/>
</dbReference>
<dbReference type="InterPro" id="IPR036259">
    <property type="entry name" value="MFS_trans_sf"/>
</dbReference>
<evidence type="ECO:0000259" key="6">
    <source>
        <dbReference type="PROSITE" id="PS50850"/>
    </source>
</evidence>
<keyword evidence="4 5" id="KW-0472">Membrane</keyword>
<feature type="transmembrane region" description="Helical" evidence="5">
    <location>
        <begin position="110"/>
        <end position="131"/>
    </location>
</feature>
<feature type="transmembrane region" description="Helical" evidence="5">
    <location>
        <begin position="143"/>
        <end position="166"/>
    </location>
</feature>
<dbReference type="Pfam" id="PF07690">
    <property type="entry name" value="MFS_1"/>
    <property type="match status" value="1"/>
</dbReference>
<proteinExistence type="predicted"/>
<dbReference type="InterPro" id="IPR001958">
    <property type="entry name" value="Tet-R_TetA/multi-R_MdtG-like"/>
</dbReference>
<feature type="transmembrane region" description="Helical" evidence="5">
    <location>
        <begin position="53"/>
        <end position="74"/>
    </location>
</feature>
<comment type="caution">
    <text evidence="7">The sequence shown here is derived from an EMBL/GenBank/DDBJ whole genome shotgun (WGS) entry which is preliminary data.</text>
</comment>
<evidence type="ECO:0000313" key="7">
    <source>
        <dbReference type="EMBL" id="NEW36035.1"/>
    </source>
</evidence>
<evidence type="ECO:0000256" key="3">
    <source>
        <dbReference type="ARBA" id="ARBA00022989"/>
    </source>
</evidence>
<feature type="transmembrane region" description="Helical" evidence="5">
    <location>
        <begin position="172"/>
        <end position="193"/>
    </location>
</feature>
<keyword evidence="2 5" id="KW-0812">Transmembrane</keyword>
<evidence type="ECO:0000256" key="1">
    <source>
        <dbReference type="ARBA" id="ARBA00004651"/>
    </source>
</evidence>
<dbReference type="PANTHER" id="PTHR23508">
    <property type="entry name" value="CARBOXYLIC ACID TRANSPORTER PROTEIN HOMOLOG"/>
    <property type="match status" value="1"/>
</dbReference>
<organism evidence="7 8">
    <name type="scientific">Nocardia cyriacigeorgica</name>
    <dbReference type="NCBI Taxonomy" id="135487"/>
    <lineage>
        <taxon>Bacteria</taxon>
        <taxon>Bacillati</taxon>
        <taxon>Actinomycetota</taxon>
        <taxon>Actinomycetes</taxon>
        <taxon>Mycobacteriales</taxon>
        <taxon>Nocardiaceae</taxon>
        <taxon>Nocardia</taxon>
    </lineage>
</organism>
<feature type="transmembrane region" description="Helical" evidence="5">
    <location>
        <begin position="86"/>
        <end position="104"/>
    </location>
</feature>
<dbReference type="EMBL" id="JAAGVB010000060">
    <property type="protein sequence ID" value="NEW36035.1"/>
    <property type="molecule type" value="Genomic_DNA"/>
</dbReference>
<sequence>MDLREQIRSAPMRPLQWGIALTCIVLSIIDGYEILVMALVAPSLADQWDLSDVTLGYLLSAGLVGMALGAVALGPLTDRLGRRRHILVCLALSAIGMALTGMATTVETLLVARAFAGLWIGAMVPSLNCMVSEYCSDSRRGTVMGIYGVGLPAGMVSGGLVTGWLIDQWGWQGPFYFSAILSGLMFVITLYVLPESVEYLVERRPPGALHQYNKIAGRFGHEASAQLPRPRGRAAGKPALRSVFTGTLLKRTVLLWSSYALVIAAFYFANSWTPKMIADATGSAADGRTVAILISVGGIVGSLVFAMLSIRWPARTVTAVLAAVGLPVYVLFAAVYTTQIAKAIAIAVGVVTIGAIAAIYAISPYIYPAANRGAAVGFMIGCGRSVSIAIPILVGYLLDTGWAPASILQLSGVAMLAMAALVYGLHLSYRGRTEDPELVIAEDALRRAGGLTSCTTKAATHP</sequence>